<evidence type="ECO:0000256" key="1">
    <source>
        <dbReference type="SAM" id="MobiDB-lite"/>
    </source>
</evidence>
<gene>
    <name evidence="3" type="ORF">CB0940_00665</name>
</gene>
<dbReference type="AlphaFoldDB" id="A0A2G5IA49"/>
<comment type="caution">
    <text evidence="3">The sequence shown here is derived from an EMBL/GenBank/DDBJ whole genome shotgun (WGS) entry which is preliminary data.</text>
</comment>
<sequence length="130" mass="14000">MLQASSALYGPGRGCPQPHKRPTPPLTTSLRSSRMIESCLLALFLCLGLFRVLWAQSLHFLLVPAVAAKLGQEFANTLLIQTVFGILASAYALSERCTSLKDEKVGNGTAARPVVHCVRLEAGPLIEDDP</sequence>
<keyword evidence="2" id="KW-0812">Transmembrane</keyword>
<keyword evidence="2" id="KW-0472">Membrane</keyword>
<feature type="transmembrane region" description="Helical" evidence="2">
    <location>
        <begin position="39"/>
        <end position="62"/>
    </location>
</feature>
<accession>A0A2G5IA49</accession>
<dbReference type="Proteomes" id="UP000230605">
    <property type="component" value="Chromosome 1"/>
</dbReference>
<dbReference type="EMBL" id="LKMD01000100">
    <property type="protein sequence ID" value="PIB01665.1"/>
    <property type="molecule type" value="Genomic_DNA"/>
</dbReference>
<name>A0A2G5IA49_CERBT</name>
<keyword evidence="2" id="KW-1133">Transmembrane helix</keyword>
<evidence type="ECO:0000313" key="4">
    <source>
        <dbReference type="Proteomes" id="UP000230605"/>
    </source>
</evidence>
<proteinExistence type="predicted"/>
<protein>
    <submittedName>
        <fullName evidence="3">Uncharacterized protein</fullName>
    </submittedName>
</protein>
<reference evidence="3 4" key="1">
    <citation type="submission" date="2015-10" db="EMBL/GenBank/DDBJ databases">
        <title>The cercosporin biosynthetic gene cluster was horizontally transferred to several fungal lineages and shown to be expanded in Cercospora beticola based on microsynteny with recipient genomes.</title>
        <authorList>
            <person name="De Jonge R."/>
            <person name="Ebert M.K."/>
            <person name="Suttle J.C."/>
            <person name="Jurick Ii W.M."/>
            <person name="Secor G.A."/>
            <person name="Thomma B.P."/>
            <person name="Van De Peer Y."/>
            <person name="Bolton M.D."/>
        </authorList>
    </citation>
    <scope>NUCLEOTIDE SEQUENCE [LARGE SCALE GENOMIC DNA]</scope>
    <source>
        <strain evidence="3 4">09-40</strain>
    </source>
</reference>
<evidence type="ECO:0000313" key="3">
    <source>
        <dbReference type="EMBL" id="PIB01665.1"/>
    </source>
</evidence>
<evidence type="ECO:0000256" key="2">
    <source>
        <dbReference type="SAM" id="Phobius"/>
    </source>
</evidence>
<organism evidence="3 4">
    <name type="scientific">Cercospora beticola</name>
    <name type="common">Sugarbeet leaf spot fungus</name>
    <dbReference type="NCBI Taxonomy" id="122368"/>
    <lineage>
        <taxon>Eukaryota</taxon>
        <taxon>Fungi</taxon>
        <taxon>Dikarya</taxon>
        <taxon>Ascomycota</taxon>
        <taxon>Pezizomycotina</taxon>
        <taxon>Dothideomycetes</taxon>
        <taxon>Dothideomycetidae</taxon>
        <taxon>Mycosphaerellales</taxon>
        <taxon>Mycosphaerellaceae</taxon>
        <taxon>Cercospora</taxon>
    </lineage>
</organism>
<feature type="transmembrane region" description="Helical" evidence="2">
    <location>
        <begin position="74"/>
        <end position="94"/>
    </location>
</feature>
<feature type="region of interest" description="Disordered" evidence="1">
    <location>
        <begin position="1"/>
        <end position="29"/>
    </location>
</feature>